<organism evidence="2 3">
    <name type="scientific">Roseateles oligotrophus</name>
    <dbReference type="NCBI Taxonomy" id="1769250"/>
    <lineage>
        <taxon>Bacteria</taxon>
        <taxon>Pseudomonadati</taxon>
        <taxon>Pseudomonadota</taxon>
        <taxon>Betaproteobacteria</taxon>
        <taxon>Burkholderiales</taxon>
        <taxon>Sphaerotilaceae</taxon>
        <taxon>Roseateles</taxon>
    </lineage>
</organism>
<sequence length="131" mass="13945">MNPWIGGALAIAAMFVGGGLWGWKGVILALTVVVFWLLLQFSRLMRLMKAASEGPLGQVDNAVMLNAQLQAGMPVADVIALTRSLGKKLGSAPETFGWQDSGGARVEVIVNKGRVESWRLLRLEAGQAEAA</sequence>
<gene>
    <name evidence="2" type="ORF">HNP55_001892</name>
</gene>
<protein>
    <recommendedName>
        <fullName evidence="4">Glycerate kinase</fullName>
    </recommendedName>
</protein>
<keyword evidence="1" id="KW-0472">Membrane</keyword>
<evidence type="ECO:0000313" key="3">
    <source>
        <dbReference type="Proteomes" id="UP000562027"/>
    </source>
</evidence>
<dbReference type="RefSeq" id="WP_184298566.1">
    <property type="nucleotide sequence ID" value="NZ_JACHLP010000003.1"/>
</dbReference>
<reference evidence="2 3" key="1">
    <citation type="submission" date="2020-08" db="EMBL/GenBank/DDBJ databases">
        <title>Functional genomics of gut bacteria from endangered species of beetles.</title>
        <authorList>
            <person name="Carlos-Shanley C."/>
        </authorList>
    </citation>
    <scope>NUCLEOTIDE SEQUENCE [LARGE SCALE GENOMIC DNA]</scope>
    <source>
        <strain evidence="2 3">S00239</strain>
    </source>
</reference>
<keyword evidence="3" id="KW-1185">Reference proteome</keyword>
<name>A0A840L9E1_9BURK</name>
<keyword evidence="1" id="KW-0812">Transmembrane</keyword>
<proteinExistence type="predicted"/>
<comment type="caution">
    <text evidence="2">The sequence shown here is derived from an EMBL/GenBank/DDBJ whole genome shotgun (WGS) entry which is preliminary data.</text>
</comment>
<accession>A0A840L9E1</accession>
<evidence type="ECO:0008006" key="4">
    <source>
        <dbReference type="Google" id="ProtNLM"/>
    </source>
</evidence>
<dbReference type="Proteomes" id="UP000562027">
    <property type="component" value="Unassembled WGS sequence"/>
</dbReference>
<dbReference type="EMBL" id="JACHLP010000003">
    <property type="protein sequence ID" value="MBB4843373.1"/>
    <property type="molecule type" value="Genomic_DNA"/>
</dbReference>
<dbReference type="AlphaFoldDB" id="A0A840L9E1"/>
<feature type="transmembrane region" description="Helical" evidence="1">
    <location>
        <begin position="20"/>
        <end position="39"/>
    </location>
</feature>
<keyword evidence="1" id="KW-1133">Transmembrane helix</keyword>
<evidence type="ECO:0000313" key="2">
    <source>
        <dbReference type="EMBL" id="MBB4843373.1"/>
    </source>
</evidence>
<evidence type="ECO:0000256" key="1">
    <source>
        <dbReference type="SAM" id="Phobius"/>
    </source>
</evidence>